<dbReference type="AlphaFoldDB" id="A0A0F9LJ65"/>
<evidence type="ECO:0000313" key="1">
    <source>
        <dbReference type="EMBL" id="KKM93443.1"/>
    </source>
</evidence>
<reference evidence="1" key="1">
    <citation type="journal article" date="2015" name="Nature">
        <title>Complex archaea that bridge the gap between prokaryotes and eukaryotes.</title>
        <authorList>
            <person name="Spang A."/>
            <person name="Saw J.H."/>
            <person name="Jorgensen S.L."/>
            <person name="Zaremba-Niedzwiedzka K."/>
            <person name="Martijn J."/>
            <person name="Lind A.E."/>
            <person name="van Eijk R."/>
            <person name="Schleper C."/>
            <person name="Guy L."/>
            <person name="Ettema T.J."/>
        </authorList>
    </citation>
    <scope>NUCLEOTIDE SEQUENCE</scope>
</reference>
<gene>
    <name evidence="1" type="ORF">LCGC14_1208350</name>
</gene>
<accession>A0A0F9LJ65</accession>
<name>A0A0F9LJ65_9ZZZZ</name>
<organism evidence="1">
    <name type="scientific">marine sediment metagenome</name>
    <dbReference type="NCBI Taxonomy" id="412755"/>
    <lineage>
        <taxon>unclassified sequences</taxon>
        <taxon>metagenomes</taxon>
        <taxon>ecological metagenomes</taxon>
    </lineage>
</organism>
<dbReference type="EMBL" id="LAZR01006264">
    <property type="protein sequence ID" value="KKM93443.1"/>
    <property type="molecule type" value="Genomic_DNA"/>
</dbReference>
<protein>
    <submittedName>
        <fullName evidence="1">Uncharacterized protein</fullName>
    </submittedName>
</protein>
<proteinExistence type="predicted"/>
<sequence length="50" mass="5721">MKSHECDTRSECGYPCQHAEAHVPFANCNERNYCQFAECVVICKPIDEVD</sequence>
<comment type="caution">
    <text evidence="1">The sequence shown here is derived from an EMBL/GenBank/DDBJ whole genome shotgun (WGS) entry which is preliminary data.</text>
</comment>